<dbReference type="GO" id="GO:0005829">
    <property type="term" value="C:cytosol"/>
    <property type="evidence" value="ECO:0000318"/>
    <property type="project" value="GO_Central"/>
</dbReference>
<keyword evidence="21" id="KW-1185">Reference proteome</keyword>
<feature type="signal peptide" evidence="18">
    <location>
        <begin position="1"/>
        <end position="23"/>
    </location>
</feature>
<dbReference type="HOGENOM" id="CLU_064150_0_0_1"/>
<evidence type="ECO:0000256" key="4">
    <source>
        <dbReference type="ARBA" id="ARBA00022448"/>
    </source>
</evidence>
<dbReference type="InterPro" id="IPR051213">
    <property type="entry name" value="START_lipid_transfer"/>
</dbReference>
<evidence type="ECO:0000256" key="9">
    <source>
        <dbReference type="ARBA" id="ARBA00023055"/>
    </source>
</evidence>
<reference evidence="20" key="3">
    <citation type="submission" date="2025-09" db="UniProtKB">
        <authorList>
            <consortium name="Ensembl"/>
        </authorList>
    </citation>
    <scope>IDENTIFICATION</scope>
</reference>
<dbReference type="PANTHER" id="PTHR19308">
    <property type="entry name" value="PHOSPHATIDYLCHOLINE TRANSFER PROTEIN"/>
    <property type="match status" value="1"/>
</dbReference>
<keyword evidence="7" id="KW-0282">Flagellum</keyword>
<keyword evidence="8" id="KW-0007">Acetylation</keyword>
<evidence type="ECO:0000256" key="11">
    <source>
        <dbReference type="ARBA" id="ARBA00023121"/>
    </source>
</evidence>
<dbReference type="SMART" id="SM00234">
    <property type="entry name" value="START"/>
    <property type="match status" value="1"/>
</dbReference>
<evidence type="ECO:0000256" key="18">
    <source>
        <dbReference type="SAM" id="SignalP"/>
    </source>
</evidence>
<evidence type="ECO:0000256" key="1">
    <source>
        <dbReference type="ARBA" id="ARBA00004230"/>
    </source>
</evidence>
<accession>H9GM64</accession>
<feature type="region of interest" description="Disordered" evidence="17">
    <location>
        <begin position="327"/>
        <end position="349"/>
    </location>
</feature>
<evidence type="ECO:0000256" key="10">
    <source>
        <dbReference type="ARBA" id="ARBA00023069"/>
    </source>
</evidence>
<name>H9GM64_ANOCA</name>
<keyword evidence="4" id="KW-0813">Transport</keyword>
<keyword evidence="5" id="KW-0963">Cytoplasm</keyword>
<dbReference type="GeneTree" id="ENSGT00510000047611"/>
<dbReference type="PANTHER" id="PTHR19308:SF7">
    <property type="entry name" value="START DOMAIN-CONTAINING PROTEIN 10"/>
    <property type="match status" value="1"/>
</dbReference>
<dbReference type="Gene3D" id="3.30.530.20">
    <property type="match status" value="1"/>
</dbReference>
<keyword evidence="12" id="KW-0472">Membrane</keyword>
<dbReference type="InParanoid" id="H9GM64"/>
<evidence type="ECO:0000256" key="3">
    <source>
        <dbReference type="ARBA" id="ARBA00004496"/>
    </source>
</evidence>
<dbReference type="InterPro" id="IPR041951">
    <property type="entry name" value="STARD10_START"/>
</dbReference>
<dbReference type="CDD" id="cd08871">
    <property type="entry name" value="START_STARD10-like"/>
    <property type="match status" value="1"/>
</dbReference>
<sequence length="349" mass="38530">MMRMRHLGHPVVVVCCFPWAASACSVPAGQANAASKPIGRARLCPPRPISGRERRLTCLPRGLGGGAAVASASPSPPSGSPMEAVSLPDEAAFLAFEAECRAEQGWLTRYSREGLSVWARAPPPGGDPALHRLKGRIEMPDVPAETAYDVLHDTEYRKKWDTNVIETHEIASLSDGADVGYYSWKCPKPLRNRDVVTLRSWRVLEDKSYVILNFSVKHPKYPPRKDLVRAVSILAGYLVEPTGTNSCRLTYLAQVDPKGSLPKWVVNKASQYLAPKMMKKMHKACLKYPSWKQERKASTKPWLHPEQNQLPTMALSDLSLQHASSLENIDESGLLEAKEEKGDTSGPEN</sequence>
<gene>
    <name evidence="20" type="primary">LOC100552471</name>
</gene>
<dbReference type="Pfam" id="PF01852">
    <property type="entry name" value="START"/>
    <property type="match status" value="1"/>
</dbReference>
<dbReference type="GO" id="GO:0016020">
    <property type="term" value="C:membrane"/>
    <property type="evidence" value="ECO:0000318"/>
    <property type="project" value="GO_Central"/>
</dbReference>
<dbReference type="FunFam" id="3.30.530.20:FF:000008">
    <property type="entry name" value="START domain containing 10"/>
    <property type="match status" value="1"/>
</dbReference>
<evidence type="ECO:0000256" key="2">
    <source>
        <dbReference type="ARBA" id="ARBA00004370"/>
    </source>
</evidence>
<keyword evidence="6" id="KW-0597">Phosphoprotein</keyword>
<dbReference type="Bgee" id="ENSACAG00000015305">
    <property type="expression patterns" value="Expressed in kidney and 12 other cell types or tissues"/>
</dbReference>
<evidence type="ECO:0000256" key="14">
    <source>
        <dbReference type="ARBA" id="ARBA00070345"/>
    </source>
</evidence>
<keyword evidence="10" id="KW-0969">Cilium</keyword>
<dbReference type="InterPro" id="IPR023393">
    <property type="entry name" value="START-like_dom_sf"/>
</dbReference>
<dbReference type="Ensembl" id="ENSACAT00000015366.3">
    <property type="protein sequence ID" value="ENSACAP00000015062.3"/>
    <property type="gene ID" value="ENSACAG00000015305.3"/>
</dbReference>
<protein>
    <recommendedName>
        <fullName evidence="14">START domain-containing protein 10</fullName>
    </recommendedName>
    <alternativeName>
        <fullName evidence="15">PCTP-like protein</fullName>
    </alternativeName>
    <alternativeName>
        <fullName evidence="16">StAR-related lipid transfer protein 10</fullName>
    </alternativeName>
</protein>
<evidence type="ECO:0000256" key="17">
    <source>
        <dbReference type="SAM" id="MobiDB-lite"/>
    </source>
</evidence>
<evidence type="ECO:0000259" key="19">
    <source>
        <dbReference type="PROSITE" id="PS50848"/>
    </source>
</evidence>
<comment type="subcellular location">
    <subcellularLocation>
        <location evidence="1">Cell projection</location>
        <location evidence="1">Cilium</location>
        <location evidence="1">Flagellum</location>
    </subcellularLocation>
    <subcellularLocation>
        <location evidence="3">Cytoplasm</location>
    </subcellularLocation>
    <subcellularLocation>
        <location evidence="2">Membrane</location>
    </subcellularLocation>
</comment>
<dbReference type="AlphaFoldDB" id="H9GM64"/>
<keyword evidence="18" id="KW-0732">Signal</keyword>
<evidence type="ECO:0000256" key="8">
    <source>
        <dbReference type="ARBA" id="ARBA00022990"/>
    </source>
</evidence>
<evidence type="ECO:0000256" key="5">
    <source>
        <dbReference type="ARBA" id="ARBA00022490"/>
    </source>
</evidence>
<dbReference type="PROSITE" id="PS51257">
    <property type="entry name" value="PROKAR_LIPOPROTEIN"/>
    <property type="match status" value="1"/>
</dbReference>
<dbReference type="InterPro" id="IPR002913">
    <property type="entry name" value="START_lipid-bd_dom"/>
</dbReference>
<evidence type="ECO:0000256" key="12">
    <source>
        <dbReference type="ARBA" id="ARBA00023136"/>
    </source>
</evidence>
<keyword evidence="13" id="KW-0966">Cell projection</keyword>
<dbReference type="Proteomes" id="UP000001646">
    <property type="component" value="Unplaced"/>
</dbReference>
<evidence type="ECO:0000313" key="20">
    <source>
        <dbReference type="Ensembl" id="ENSACAP00000015062.3"/>
    </source>
</evidence>
<dbReference type="GO" id="GO:0006869">
    <property type="term" value="P:lipid transport"/>
    <property type="evidence" value="ECO:0007669"/>
    <property type="project" value="UniProtKB-KW"/>
</dbReference>
<evidence type="ECO:0000256" key="16">
    <source>
        <dbReference type="ARBA" id="ARBA00080073"/>
    </source>
</evidence>
<evidence type="ECO:0000256" key="7">
    <source>
        <dbReference type="ARBA" id="ARBA00022846"/>
    </source>
</evidence>
<dbReference type="GO" id="GO:0005902">
    <property type="term" value="C:microvillus"/>
    <property type="evidence" value="ECO:0000318"/>
    <property type="project" value="GO_Central"/>
</dbReference>
<dbReference type="SUPFAM" id="SSF55961">
    <property type="entry name" value="Bet v1-like"/>
    <property type="match status" value="1"/>
</dbReference>
<evidence type="ECO:0000313" key="21">
    <source>
        <dbReference type="Proteomes" id="UP000001646"/>
    </source>
</evidence>
<feature type="domain" description="START" evidence="19">
    <location>
        <begin position="103"/>
        <end position="290"/>
    </location>
</feature>
<dbReference type="PROSITE" id="PS50848">
    <property type="entry name" value="START"/>
    <property type="match status" value="1"/>
</dbReference>
<reference evidence="20" key="2">
    <citation type="submission" date="2025-08" db="UniProtKB">
        <authorList>
            <consortium name="Ensembl"/>
        </authorList>
    </citation>
    <scope>IDENTIFICATION</scope>
</reference>
<dbReference type="GO" id="GO:0008289">
    <property type="term" value="F:lipid binding"/>
    <property type="evidence" value="ECO:0007669"/>
    <property type="project" value="UniProtKB-KW"/>
</dbReference>
<reference evidence="20" key="1">
    <citation type="submission" date="2009-12" db="EMBL/GenBank/DDBJ databases">
        <title>The Genome Sequence of Anolis carolinensis (Green Anole Lizard).</title>
        <authorList>
            <consortium name="The Genome Sequencing Platform"/>
            <person name="Di Palma F."/>
            <person name="Alfoldi J."/>
            <person name="Heiman D."/>
            <person name="Young S."/>
            <person name="Grabherr M."/>
            <person name="Johnson J."/>
            <person name="Lander E.S."/>
            <person name="Lindblad-Toh K."/>
        </authorList>
    </citation>
    <scope>NUCLEOTIDE SEQUENCE [LARGE SCALE GENOMIC DNA]</scope>
    <source>
        <strain evidence="20">JBL SC #1</strain>
    </source>
</reference>
<evidence type="ECO:0000256" key="13">
    <source>
        <dbReference type="ARBA" id="ARBA00023273"/>
    </source>
</evidence>
<keyword evidence="11" id="KW-0446">Lipid-binding</keyword>
<keyword evidence="9" id="KW-0445">Lipid transport</keyword>
<evidence type="ECO:0000256" key="6">
    <source>
        <dbReference type="ARBA" id="ARBA00022553"/>
    </source>
</evidence>
<evidence type="ECO:0000256" key="15">
    <source>
        <dbReference type="ARBA" id="ARBA00076937"/>
    </source>
</evidence>
<dbReference type="GO" id="GO:0046581">
    <property type="term" value="C:intercellular canaliculus"/>
    <property type="evidence" value="ECO:0000318"/>
    <property type="project" value="GO_Central"/>
</dbReference>
<feature type="chain" id="PRO_5032542868" description="START domain-containing protein 10" evidence="18">
    <location>
        <begin position="24"/>
        <end position="349"/>
    </location>
</feature>
<proteinExistence type="predicted"/>
<dbReference type="STRING" id="28377.ENSACAP00000015062"/>
<dbReference type="GO" id="GO:0031514">
    <property type="term" value="C:motile cilium"/>
    <property type="evidence" value="ECO:0007669"/>
    <property type="project" value="UniProtKB-SubCell"/>
</dbReference>
<organism evidence="20 21">
    <name type="scientific">Anolis carolinensis</name>
    <name type="common">Green anole</name>
    <name type="synonym">American chameleon</name>
    <dbReference type="NCBI Taxonomy" id="28377"/>
    <lineage>
        <taxon>Eukaryota</taxon>
        <taxon>Metazoa</taxon>
        <taxon>Chordata</taxon>
        <taxon>Craniata</taxon>
        <taxon>Vertebrata</taxon>
        <taxon>Euteleostomi</taxon>
        <taxon>Lepidosauria</taxon>
        <taxon>Squamata</taxon>
        <taxon>Bifurcata</taxon>
        <taxon>Unidentata</taxon>
        <taxon>Episquamata</taxon>
        <taxon>Toxicofera</taxon>
        <taxon>Iguania</taxon>
        <taxon>Dactyloidae</taxon>
        <taxon>Anolis</taxon>
    </lineage>
</organism>
<dbReference type="eggNOG" id="KOG2761">
    <property type="taxonomic scope" value="Eukaryota"/>
</dbReference>